<evidence type="ECO:0000313" key="3">
    <source>
        <dbReference type="Proteomes" id="UP000026960"/>
    </source>
</evidence>
<dbReference type="HOGENOM" id="CLU_2201304_0_0_1"/>
<organism evidence="2">
    <name type="scientific">Oryza barthii</name>
    <dbReference type="NCBI Taxonomy" id="65489"/>
    <lineage>
        <taxon>Eukaryota</taxon>
        <taxon>Viridiplantae</taxon>
        <taxon>Streptophyta</taxon>
        <taxon>Embryophyta</taxon>
        <taxon>Tracheophyta</taxon>
        <taxon>Spermatophyta</taxon>
        <taxon>Magnoliopsida</taxon>
        <taxon>Liliopsida</taxon>
        <taxon>Poales</taxon>
        <taxon>Poaceae</taxon>
        <taxon>BOP clade</taxon>
        <taxon>Oryzoideae</taxon>
        <taxon>Oryzeae</taxon>
        <taxon>Oryzinae</taxon>
        <taxon>Oryza</taxon>
    </lineage>
</organism>
<dbReference type="Gramene" id="OBART11G03750.1">
    <property type="protein sequence ID" value="OBART11G03750.1"/>
    <property type="gene ID" value="OBART11G03750"/>
</dbReference>
<sequence>MGRGNRRRVVADGRAEAREHGGEQGGAWGRDEPLSGDLISELRLSSSLPSRDPFGPDRCHLFTAGLLLSRLVLPSLLHTRQMGGKRGGRMARSTSSRRGTGTQGAQADSTTHEVEVGREEVAGEVPGL</sequence>
<reference evidence="2" key="1">
    <citation type="journal article" date="2009" name="Rice">
        <title>De Novo Next Generation Sequencing of Plant Genomes.</title>
        <authorList>
            <person name="Rounsley S."/>
            <person name="Marri P.R."/>
            <person name="Yu Y."/>
            <person name="He R."/>
            <person name="Sisneros N."/>
            <person name="Goicoechea J.L."/>
            <person name="Lee S.J."/>
            <person name="Angelova A."/>
            <person name="Kudrna D."/>
            <person name="Luo M."/>
            <person name="Affourtit J."/>
            <person name="Desany B."/>
            <person name="Knight J."/>
            <person name="Niazi F."/>
            <person name="Egholm M."/>
            <person name="Wing R.A."/>
        </authorList>
    </citation>
    <scope>NUCLEOTIDE SEQUENCE [LARGE SCALE GENOMIC DNA]</scope>
    <source>
        <strain evidence="2">cv. IRGC 105608</strain>
    </source>
</reference>
<dbReference type="AlphaFoldDB" id="A0A0D3HIG6"/>
<protein>
    <submittedName>
        <fullName evidence="2">Uncharacterized protein</fullName>
    </submittedName>
</protein>
<reference evidence="2" key="2">
    <citation type="submission" date="2015-03" db="UniProtKB">
        <authorList>
            <consortium name="EnsemblPlants"/>
        </authorList>
    </citation>
    <scope>IDENTIFICATION</scope>
</reference>
<dbReference type="Proteomes" id="UP000026960">
    <property type="component" value="Chromosome 11"/>
</dbReference>
<feature type="compositionally biased region" description="Basic and acidic residues" evidence="1">
    <location>
        <begin position="9"/>
        <end position="22"/>
    </location>
</feature>
<keyword evidence="3" id="KW-1185">Reference proteome</keyword>
<dbReference type="PaxDb" id="65489-OBART11G03750.1"/>
<feature type="compositionally biased region" description="Basic and acidic residues" evidence="1">
    <location>
        <begin position="110"/>
        <end position="121"/>
    </location>
</feature>
<proteinExistence type="predicted"/>
<name>A0A0D3HIG6_9ORYZ</name>
<evidence type="ECO:0000313" key="2">
    <source>
        <dbReference type="EnsemblPlants" id="OBART11G03750.1"/>
    </source>
</evidence>
<feature type="compositionally biased region" description="Polar residues" evidence="1">
    <location>
        <begin position="92"/>
        <end position="109"/>
    </location>
</feature>
<evidence type="ECO:0000256" key="1">
    <source>
        <dbReference type="SAM" id="MobiDB-lite"/>
    </source>
</evidence>
<accession>A0A0D3HIG6</accession>
<feature type="region of interest" description="Disordered" evidence="1">
    <location>
        <begin position="1"/>
        <end position="34"/>
    </location>
</feature>
<feature type="region of interest" description="Disordered" evidence="1">
    <location>
        <begin position="80"/>
        <end position="128"/>
    </location>
</feature>
<dbReference type="EnsemblPlants" id="OBART11G03750.1">
    <property type="protein sequence ID" value="OBART11G03750.1"/>
    <property type="gene ID" value="OBART11G03750"/>
</dbReference>